<proteinExistence type="predicted"/>
<gene>
    <name evidence="1" type="ORF">GCM10023189_35830</name>
</gene>
<evidence type="ECO:0000313" key="1">
    <source>
        <dbReference type="EMBL" id="GAA4460556.1"/>
    </source>
</evidence>
<dbReference type="RefSeq" id="WP_345245466.1">
    <property type="nucleotide sequence ID" value="NZ_BAABHD010000032.1"/>
</dbReference>
<evidence type="ECO:0000313" key="2">
    <source>
        <dbReference type="Proteomes" id="UP001501175"/>
    </source>
</evidence>
<protein>
    <submittedName>
        <fullName evidence="1">Uncharacterized protein</fullName>
    </submittedName>
</protein>
<name>A0ABP8N3B4_9BACT</name>
<dbReference type="Proteomes" id="UP001501175">
    <property type="component" value="Unassembled WGS sequence"/>
</dbReference>
<reference evidence="2" key="1">
    <citation type="journal article" date="2019" name="Int. J. Syst. Evol. Microbiol.">
        <title>The Global Catalogue of Microorganisms (GCM) 10K type strain sequencing project: providing services to taxonomists for standard genome sequencing and annotation.</title>
        <authorList>
            <consortium name="The Broad Institute Genomics Platform"/>
            <consortium name="The Broad Institute Genome Sequencing Center for Infectious Disease"/>
            <person name="Wu L."/>
            <person name="Ma J."/>
        </authorList>
    </citation>
    <scope>NUCLEOTIDE SEQUENCE [LARGE SCALE GENOMIC DNA]</scope>
    <source>
        <strain evidence="2">JCM 17927</strain>
    </source>
</reference>
<comment type="caution">
    <text evidence="1">The sequence shown here is derived from an EMBL/GenBank/DDBJ whole genome shotgun (WGS) entry which is preliminary data.</text>
</comment>
<organism evidence="1 2">
    <name type="scientific">Nibrella saemangeumensis</name>
    <dbReference type="NCBI Taxonomy" id="1084526"/>
    <lineage>
        <taxon>Bacteria</taxon>
        <taxon>Pseudomonadati</taxon>
        <taxon>Bacteroidota</taxon>
        <taxon>Cytophagia</taxon>
        <taxon>Cytophagales</taxon>
        <taxon>Spirosomataceae</taxon>
        <taxon>Nibrella</taxon>
    </lineage>
</organism>
<dbReference type="Pfam" id="PF19268">
    <property type="entry name" value="CIS_TMP"/>
    <property type="match status" value="1"/>
</dbReference>
<keyword evidence="2" id="KW-1185">Reference proteome</keyword>
<sequence length="460" mass="52783">MTNRHTIGKARIELQLPDTAQADVSTVREWCVSVLLEDLDGVLSTICGPNEVMQLVRLSLVLTLPAWEGERSTAIREALQRQIREQVEQQAGQSFTHKVTLAEHRANTLLHYLQHGTLPTLLTEAGWSEWREGVQQQALADPWFQQRLAAVLTSEVTFRRWWQFTGEEFQYQLLDQWVPITGLPWALFTEQLAAVQRLSFTNTVELLQSVFLVLHHNWVVRHDSAQFLAQWFNRVPFAVFRPQSVELLIGTLPNPLRQQVLSLFDQLSEERLLSPEDQPTGTLRSKARATELDTHLAEGITVANAGLVLLANFLPTFLERLNEVSDNQLRHPGRMPMLLHYLATGETEAPEWQLLFPKLLCGLLPADTCDHRIKVTQEVAQEVQNLLHSVIEHWGRLRNTSPAGLREAFLQRTGQLTVEDTVYRLTIKEETLDVLLQFVPWSFRYVRLPWMPKLLATEWA</sequence>
<dbReference type="EMBL" id="BAABHD010000032">
    <property type="protein sequence ID" value="GAA4460556.1"/>
    <property type="molecule type" value="Genomic_DNA"/>
</dbReference>
<accession>A0ABP8N3B4</accession>
<dbReference type="InterPro" id="IPR045538">
    <property type="entry name" value="CIS_TMP"/>
</dbReference>